<feature type="compositionally biased region" description="Pro residues" evidence="6">
    <location>
        <begin position="180"/>
        <end position="193"/>
    </location>
</feature>
<evidence type="ECO:0000313" key="9">
    <source>
        <dbReference type="Proteomes" id="UP001623348"/>
    </source>
</evidence>
<proteinExistence type="inferred from homology"/>
<feature type="region of interest" description="Disordered" evidence="6">
    <location>
        <begin position="1"/>
        <end position="32"/>
    </location>
</feature>
<comment type="function">
    <text evidence="5">Regulates COPI-mediated retrograde protein traffic at the interface between the Golgi apparatus and the endoplasmic reticulum. Involved in the maintenance of the Golgi apparatus morphology.</text>
</comment>
<dbReference type="InterPro" id="IPR051177">
    <property type="entry name" value="CIK-Related_Protein"/>
</dbReference>
<dbReference type="InterPro" id="IPR000719">
    <property type="entry name" value="Prot_kinase_dom"/>
</dbReference>
<dbReference type="SMART" id="SM00220">
    <property type="entry name" value="S_TKc"/>
    <property type="match status" value="1"/>
</dbReference>
<dbReference type="Pfam" id="PF02985">
    <property type="entry name" value="HEAT"/>
    <property type="match status" value="1"/>
</dbReference>
<gene>
    <name evidence="8" type="ORF">GRJ2_002667900</name>
</gene>
<protein>
    <recommendedName>
        <fullName evidence="3">N-terminal kinase-like protein</fullName>
    </recommendedName>
    <alternativeName>
        <fullName evidence="4">SCY1-like protein 1</fullName>
    </alternativeName>
</protein>
<organism evidence="8 9">
    <name type="scientific">Grus japonensis</name>
    <name type="common">Japanese crane</name>
    <name type="synonym">Red-crowned crane</name>
    <dbReference type="NCBI Taxonomy" id="30415"/>
    <lineage>
        <taxon>Eukaryota</taxon>
        <taxon>Metazoa</taxon>
        <taxon>Chordata</taxon>
        <taxon>Craniata</taxon>
        <taxon>Vertebrata</taxon>
        <taxon>Euteleostomi</taxon>
        <taxon>Archelosauria</taxon>
        <taxon>Archosauria</taxon>
        <taxon>Dinosauria</taxon>
        <taxon>Saurischia</taxon>
        <taxon>Theropoda</taxon>
        <taxon>Coelurosauria</taxon>
        <taxon>Aves</taxon>
        <taxon>Neognathae</taxon>
        <taxon>Neoaves</taxon>
        <taxon>Gruiformes</taxon>
        <taxon>Gruidae</taxon>
        <taxon>Grus</taxon>
    </lineage>
</organism>
<dbReference type="EMBL" id="BAAFJT010000035">
    <property type="protein sequence ID" value="GAB0202023.1"/>
    <property type="molecule type" value="Genomic_DNA"/>
</dbReference>
<dbReference type="InterPro" id="IPR011009">
    <property type="entry name" value="Kinase-like_dom_sf"/>
</dbReference>
<dbReference type="InterPro" id="IPR001245">
    <property type="entry name" value="Ser-Thr/Tyr_kinase_cat_dom"/>
</dbReference>
<evidence type="ECO:0000259" key="7">
    <source>
        <dbReference type="PROSITE" id="PS50011"/>
    </source>
</evidence>
<feature type="compositionally biased region" description="Pro residues" evidence="6">
    <location>
        <begin position="603"/>
        <end position="619"/>
    </location>
</feature>
<dbReference type="Proteomes" id="UP001623348">
    <property type="component" value="Unassembled WGS sequence"/>
</dbReference>
<keyword evidence="9" id="KW-1185">Reference proteome</keyword>
<dbReference type="Gene3D" id="1.10.510.10">
    <property type="entry name" value="Transferase(Phosphotransferase) domain 1"/>
    <property type="match status" value="1"/>
</dbReference>
<reference evidence="8 9" key="1">
    <citation type="submission" date="2024-06" db="EMBL/GenBank/DDBJ databases">
        <title>The draft genome of Grus japonensis, version 3.</title>
        <authorList>
            <person name="Nabeshima K."/>
            <person name="Suzuki S."/>
            <person name="Onuma M."/>
        </authorList>
    </citation>
    <scope>NUCLEOTIDE SEQUENCE [LARGE SCALE GENOMIC DNA]</scope>
    <source>
        <strain evidence="8 9">451A</strain>
    </source>
</reference>
<dbReference type="Pfam" id="PF07714">
    <property type="entry name" value="PK_Tyr_Ser-Thr"/>
    <property type="match status" value="1"/>
</dbReference>
<dbReference type="AlphaFoldDB" id="A0ABC9XW90"/>
<evidence type="ECO:0000256" key="2">
    <source>
        <dbReference type="ARBA" id="ARBA00038349"/>
    </source>
</evidence>
<dbReference type="SUPFAM" id="SSF56112">
    <property type="entry name" value="Protein kinase-like (PK-like)"/>
    <property type="match status" value="1"/>
</dbReference>
<name>A0ABC9XW90_GRUJA</name>
<feature type="region of interest" description="Disordered" evidence="6">
    <location>
        <begin position="545"/>
        <end position="569"/>
    </location>
</feature>
<feature type="compositionally biased region" description="Acidic residues" evidence="6">
    <location>
        <begin position="625"/>
        <end position="644"/>
    </location>
</feature>
<feature type="compositionally biased region" description="Pro residues" evidence="6">
    <location>
        <begin position="658"/>
        <end position="680"/>
    </location>
</feature>
<sequence>MWLFSRDPVRDFPFELGPPDPDPDPDPAPAVDAAPAPLWRLLRGRRKADGAPVSVFAHSLGTGDAAATPLARAALRRLRSLRHPNVLGYLDSLETEQCLYLVTEAVTPLRRHLRLRPPTGDLGEQEVAWGLHQLLTALAFLGGSGLVHHALGADAVFVDPGGDWKLGGLERVAAASEGVPPRPPGVPPRPQDPPEFGDSSRGRGEPWAGDMWRLGCLIWEVFNGPLPRPAALRSFGKLPAGLVPPFCELVAAEPSARPGPEQLLKRLQRPGAFLACPLVRTGLFLEQLQVRDPSERRTFLQELSTLLDSLPGPFLRHKLLPRLLAALEFGSADASALPPLLKVAKALDPPEYQERVVPVIVRLFSSPDRALRMQLLQQLEEYVEFLPEATVDAQIFPHVAHGFLDTNPAIREQTVKSMVLLAPKLGEGRRARELPRLLLRVQAGDALGPLRCNATLCLGRLGPLLPPQTRQRVLAPALARATRDPFAPARAAAVAAFAATHGCYSPQECAGKVLPALCGLTADPHPGVRQQAFRAIRSFLDQLEAAAESGGAPEGDPPSAATAAPGGPGGGVPGGLGAAVSWAVTGVTSLTARLMGAEAGGPPQTPHTPAESPPAPPKEPPPEEPPPEDPDGWDDDWGSLEDMELPQSPPASSEEDGGPPPQQPPAPPLPHPSPTAPPPAGGDEEGEGEWGVGGEWGTEDAWETSPCQQEPPPSPGSSRRHREQQRRRELEAKRRGGPRGPPKLGTRKLD</sequence>
<comment type="caution">
    <text evidence="8">The sequence shown here is derived from an EMBL/GenBank/DDBJ whole genome shotgun (WGS) entry which is preliminary data.</text>
</comment>
<dbReference type="InterPro" id="IPR011989">
    <property type="entry name" value="ARM-like"/>
</dbReference>
<evidence type="ECO:0000256" key="5">
    <source>
        <dbReference type="ARBA" id="ARBA00056114"/>
    </source>
</evidence>
<dbReference type="InterPro" id="IPR016024">
    <property type="entry name" value="ARM-type_fold"/>
</dbReference>
<dbReference type="InterPro" id="IPR000357">
    <property type="entry name" value="HEAT"/>
</dbReference>
<evidence type="ECO:0000256" key="6">
    <source>
        <dbReference type="SAM" id="MobiDB-lite"/>
    </source>
</evidence>
<evidence type="ECO:0000313" key="8">
    <source>
        <dbReference type="EMBL" id="GAB0202023.1"/>
    </source>
</evidence>
<comment type="similarity">
    <text evidence="2">Belongs to the protein kinase superfamily.</text>
</comment>
<dbReference type="PANTHER" id="PTHR12984">
    <property type="entry name" value="SCY1-RELATED S/T PROTEIN KINASE-LIKE"/>
    <property type="match status" value="1"/>
</dbReference>
<dbReference type="Gene3D" id="3.30.200.20">
    <property type="entry name" value="Phosphorylase Kinase, domain 1"/>
    <property type="match status" value="1"/>
</dbReference>
<dbReference type="Gene3D" id="1.25.10.10">
    <property type="entry name" value="Leucine-rich Repeat Variant"/>
    <property type="match status" value="1"/>
</dbReference>
<keyword evidence="1" id="KW-0677">Repeat</keyword>
<accession>A0ABC9XW90</accession>
<evidence type="ECO:0000256" key="3">
    <source>
        <dbReference type="ARBA" id="ARBA00040972"/>
    </source>
</evidence>
<evidence type="ECO:0000256" key="4">
    <source>
        <dbReference type="ARBA" id="ARBA00042347"/>
    </source>
</evidence>
<feature type="region of interest" description="Disordered" evidence="6">
    <location>
        <begin position="596"/>
        <end position="750"/>
    </location>
</feature>
<dbReference type="SUPFAM" id="SSF48371">
    <property type="entry name" value="ARM repeat"/>
    <property type="match status" value="1"/>
</dbReference>
<evidence type="ECO:0000256" key="1">
    <source>
        <dbReference type="ARBA" id="ARBA00022737"/>
    </source>
</evidence>
<feature type="domain" description="Protein kinase" evidence="7">
    <location>
        <begin position="1"/>
        <end position="315"/>
    </location>
</feature>
<dbReference type="PANTHER" id="PTHR12984:SF3">
    <property type="entry name" value="N-TERMINAL KINASE-LIKE PROTEIN"/>
    <property type="match status" value="1"/>
</dbReference>
<feature type="region of interest" description="Disordered" evidence="6">
    <location>
        <begin position="176"/>
        <end position="204"/>
    </location>
</feature>
<dbReference type="PROSITE" id="PS50011">
    <property type="entry name" value="PROTEIN_KINASE_DOM"/>
    <property type="match status" value="1"/>
</dbReference>